<proteinExistence type="predicted"/>
<protein>
    <submittedName>
        <fullName evidence="1">Uncharacterized protein</fullName>
    </submittedName>
</protein>
<organism evidence="1 2">
    <name type="scientific">Charadrius vociferus</name>
    <name type="common">Killdeer</name>
    <name type="synonym">Aegialitis vocifera</name>
    <dbReference type="NCBI Taxonomy" id="50402"/>
    <lineage>
        <taxon>Eukaryota</taxon>
        <taxon>Metazoa</taxon>
        <taxon>Chordata</taxon>
        <taxon>Craniata</taxon>
        <taxon>Vertebrata</taxon>
        <taxon>Euteleostomi</taxon>
        <taxon>Archelosauria</taxon>
        <taxon>Archosauria</taxon>
        <taxon>Dinosauria</taxon>
        <taxon>Saurischia</taxon>
        <taxon>Theropoda</taxon>
        <taxon>Coelurosauria</taxon>
        <taxon>Aves</taxon>
        <taxon>Neognathae</taxon>
        <taxon>Neoaves</taxon>
        <taxon>Charadriiformes</taxon>
        <taxon>Charadriidae</taxon>
        <taxon>Charadrius</taxon>
    </lineage>
</organism>
<gene>
    <name evidence="1" type="ORF">N301_10620</name>
</gene>
<evidence type="ECO:0000313" key="2">
    <source>
        <dbReference type="Proteomes" id="UP000053858"/>
    </source>
</evidence>
<dbReference type="EMBL" id="KL872592">
    <property type="protein sequence ID" value="KGL96247.1"/>
    <property type="molecule type" value="Genomic_DNA"/>
</dbReference>
<accession>A0A0A0AQR7</accession>
<keyword evidence="2" id="KW-1185">Reference proteome</keyword>
<reference evidence="2" key="1">
    <citation type="journal article" date="2014" name="Science">
        <title>Comparative genomics reveals insights into avian genome evolution and adaptation.</title>
        <authorList>
            <consortium name="Avian Genome Consortium"/>
            <person name="Zhang G."/>
            <person name="Li C."/>
            <person name="Li Q."/>
            <person name="Li B."/>
            <person name="Larkin D.M."/>
            <person name="Lee C."/>
            <person name="Storz J.F."/>
            <person name="Antunes A."/>
            <person name="Greenwold M.J."/>
            <person name="Meredith R.W."/>
            <person name="Odeen A."/>
            <person name="Cui J."/>
            <person name="Zhou Q."/>
            <person name="Xu L."/>
            <person name="Pan H."/>
            <person name="Wang Z."/>
            <person name="Jin L."/>
            <person name="Zhang P."/>
            <person name="Hu H."/>
            <person name="Yang W."/>
            <person name="Hu J."/>
            <person name="Xiao J."/>
            <person name="Yang Z."/>
            <person name="Liu Y."/>
            <person name="Xie Q."/>
            <person name="Yu H."/>
            <person name="Lian J."/>
            <person name="Wen P."/>
            <person name="Zhang F."/>
            <person name="Li H."/>
            <person name="Zeng Y."/>
            <person name="Xiong Z."/>
            <person name="Liu S."/>
            <person name="Zhou L."/>
            <person name="Huang Z."/>
            <person name="An N."/>
            <person name="Wang J."/>
            <person name="Zheng Q."/>
            <person name="Xiong Y."/>
            <person name="Wang G."/>
            <person name="Wang B."/>
            <person name="Wang J."/>
            <person name="Fan Y."/>
            <person name="da Fonseca R.R."/>
            <person name="Alfaro-Nunez A."/>
            <person name="Schubert M."/>
            <person name="Orlando L."/>
            <person name="Mourier T."/>
            <person name="Howard J.T."/>
            <person name="Ganapathy G."/>
            <person name="Pfenning A."/>
            <person name="Whitney O."/>
            <person name="Rivas M.V."/>
            <person name="Hara E."/>
            <person name="Smith J."/>
            <person name="Farre M."/>
            <person name="Narayan J."/>
            <person name="Slavov G."/>
            <person name="Romanov M.N."/>
            <person name="Borges R."/>
            <person name="Machado J.P."/>
            <person name="Khan I."/>
            <person name="Springer M.S."/>
            <person name="Gatesy J."/>
            <person name="Hoffmann F.G."/>
            <person name="Opazo J.C."/>
            <person name="Hastad O."/>
            <person name="Sawyer R.H."/>
            <person name="Kim H."/>
            <person name="Kim K.W."/>
            <person name="Kim H.J."/>
            <person name="Cho S."/>
            <person name="Li N."/>
            <person name="Huang Y."/>
            <person name="Bruford M.W."/>
            <person name="Zhan X."/>
            <person name="Dixon A."/>
            <person name="Bertelsen M.F."/>
            <person name="Derryberry E."/>
            <person name="Warren W."/>
            <person name="Wilson R.K."/>
            <person name="Li S."/>
            <person name="Ray D.A."/>
            <person name="Green R.E."/>
            <person name="O'Brien S.J."/>
            <person name="Griffin D."/>
            <person name="Johnson W.E."/>
            <person name="Haussler D."/>
            <person name="Ryder O.A."/>
            <person name="Willerslev E."/>
            <person name="Graves G.R."/>
            <person name="Alstrom P."/>
            <person name="Fjeldsa J."/>
            <person name="Mindell D.P."/>
            <person name="Edwards S.V."/>
            <person name="Braun E.L."/>
            <person name="Rahbek C."/>
            <person name="Burt D.W."/>
            <person name="Houde P."/>
            <person name="Zhang Y."/>
            <person name="Yang H."/>
            <person name="Wang J."/>
            <person name="Jarvis E.D."/>
            <person name="Gilbert M.T."/>
            <person name="Wang J."/>
        </authorList>
    </citation>
    <scope>NUCLEOTIDE SEQUENCE [LARGE SCALE GENOMIC DNA]</scope>
</reference>
<feature type="non-terminal residue" evidence="1">
    <location>
        <position position="1"/>
    </location>
</feature>
<dbReference type="Proteomes" id="UP000053858">
    <property type="component" value="Unassembled WGS sequence"/>
</dbReference>
<name>A0A0A0AQR7_CHAVO</name>
<feature type="non-terminal residue" evidence="1">
    <location>
        <position position="76"/>
    </location>
</feature>
<evidence type="ECO:0000313" key="1">
    <source>
        <dbReference type="EMBL" id="KGL96247.1"/>
    </source>
</evidence>
<sequence length="76" mass="8633">KIPGSFPQVAVRNRFATVGFVPHLFVSRRFLPPDPSQRLAFRPTVSLHCPLLAILDTKRMSNKYKPNGTCKNNVHF</sequence>
<dbReference type="AlphaFoldDB" id="A0A0A0AQR7"/>